<organism evidence="1 2">
    <name type="scientific">Nocardia speluncae</name>
    <dbReference type="NCBI Taxonomy" id="419477"/>
    <lineage>
        <taxon>Bacteria</taxon>
        <taxon>Bacillati</taxon>
        <taxon>Actinomycetota</taxon>
        <taxon>Actinomycetes</taxon>
        <taxon>Mycobacteriales</taxon>
        <taxon>Nocardiaceae</taxon>
        <taxon>Nocardia</taxon>
    </lineage>
</organism>
<dbReference type="GO" id="GO:0046677">
    <property type="term" value="P:response to antibiotic"/>
    <property type="evidence" value="ECO:0007669"/>
    <property type="project" value="InterPro"/>
</dbReference>
<name>A0A846XB33_9NOCA</name>
<dbReference type="Gene3D" id="3.40.1660.10">
    <property type="entry name" value="EreA-like (biosynthetic domain)"/>
    <property type="match status" value="1"/>
</dbReference>
<dbReference type="InterPro" id="IPR007815">
    <property type="entry name" value="Emycin_Estase"/>
</dbReference>
<dbReference type="Pfam" id="PF05139">
    <property type="entry name" value="Erythro_esteras"/>
    <property type="match status" value="1"/>
</dbReference>
<dbReference type="Gene3D" id="3.30.1870.10">
    <property type="entry name" value="EreA-like, domain 2"/>
    <property type="match status" value="1"/>
</dbReference>
<evidence type="ECO:0000313" key="1">
    <source>
        <dbReference type="EMBL" id="NKY33501.1"/>
    </source>
</evidence>
<gene>
    <name evidence="1" type="ORF">HGA13_10505</name>
</gene>
<reference evidence="1 2" key="1">
    <citation type="submission" date="2020-04" db="EMBL/GenBank/DDBJ databases">
        <title>MicrobeNet Type strains.</title>
        <authorList>
            <person name="Nicholson A.C."/>
        </authorList>
    </citation>
    <scope>NUCLEOTIDE SEQUENCE [LARGE SCALE GENOMIC DNA]</scope>
    <source>
        <strain evidence="1 2">DSM 45078</strain>
    </source>
</reference>
<keyword evidence="2" id="KW-1185">Reference proteome</keyword>
<sequence length="395" mass="43484">MNFDTEIFDIGSLDLLGFGEPTHLEPAFAWTRNELFAELAGRGFRSVALESDRVAALVVDDYVRQGVGTLDEAMRAGFSHGFGESAANRQLVAWIREYNENRPVEERVAFHGFDGSMETMNAPSPRRYLEYARDYLGLDYDLAAAAGPDERWHRTEAVMDPAESAGATSEAGVLRVLADDMLTELYTRAPELVAKTSHTEWVRAETQLTAGLGLLRYHRQAAQPIGQEARWTRMCATRDALMARNLLDIRRIETGRGATLVCAHNLHLQRNTSRMRMGDMDLEWSSAGAIVGSLLGPRYPVVIGSLGRDDTIGMPEPEPGTYEGFLQGRVAIREFVAPAGIPVATTRIDHTPAHGYFPLDRETVDEADAILHIHDGAAYRGGAPHLPSAAAPELR</sequence>
<dbReference type="InterPro" id="IPR052036">
    <property type="entry name" value="Hydrolase/PRTase-associated"/>
</dbReference>
<comment type="caution">
    <text evidence="1">The sequence shown here is derived from an EMBL/GenBank/DDBJ whole genome shotgun (WGS) entry which is preliminary data.</text>
</comment>
<dbReference type="SUPFAM" id="SSF159501">
    <property type="entry name" value="EreA/ChaN-like"/>
    <property type="match status" value="1"/>
</dbReference>
<accession>A0A846XB33</accession>
<dbReference type="PANTHER" id="PTHR31299:SF0">
    <property type="entry name" value="ESTERASE, PUTATIVE (AFU_ORTHOLOGUE AFUA_1G05850)-RELATED"/>
    <property type="match status" value="1"/>
</dbReference>
<dbReference type="PANTHER" id="PTHR31299">
    <property type="entry name" value="ESTERASE, PUTATIVE (AFU_ORTHOLOGUE AFUA_1G05850)-RELATED"/>
    <property type="match status" value="1"/>
</dbReference>
<dbReference type="RefSeq" id="WP_068039782.1">
    <property type="nucleotide sequence ID" value="NZ_JAAXOO010000002.1"/>
</dbReference>
<proteinExistence type="predicted"/>
<dbReference type="Gene3D" id="1.20.1440.30">
    <property type="entry name" value="Biosynthetic Protein domain"/>
    <property type="match status" value="1"/>
</dbReference>
<dbReference type="EMBL" id="JAAXOO010000002">
    <property type="protein sequence ID" value="NKY33501.1"/>
    <property type="molecule type" value="Genomic_DNA"/>
</dbReference>
<dbReference type="AlphaFoldDB" id="A0A846XB33"/>
<dbReference type="Proteomes" id="UP000565715">
    <property type="component" value="Unassembled WGS sequence"/>
</dbReference>
<protein>
    <submittedName>
        <fullName evidence="1">Erythromycin esterase family protein</fullName>
    </submittedName>
</protein>
<evidence type="ECO:0000313" key="2">
    <source>
        <dbReference type="Proteomes" id="UP000565715"/>
    </source>
</evidence>
<dbReference type="CDD" id="cd14728">
    <property type="entry name" value="Ere-like"/>
    <property type="match status" value="1"/>
</dbReference>